<proteinExistence type="predicted"/>
<dbReference type="EMBL" id="CAJHNH020003124">
    <property type="protein sequence ID" value="CAG5128592.1"/>
    <property type="molecule type" value="Genomic_DNA"/>
</dbReference>
<dbReference type="InterPro" id="IPR052828">
    <property type="entry name" value="NELF-A_domain"/>
</dbReference>
<comment type="caution">
    <text evidence="3">The sequence shown here is derived from an EMBL/GenBank/DDBJ whole genome shotgun (WGS) entry which is preliminary data.</text>
</comment>
<dbReference type="PROSITE" id="PS51838">
    <property type="entry name" value="HDAG"/>
    <property type="match status" value="1"/>
</dbReference>
<accession>A0A8S3ZMR7</accession>
<dbReference type="PANTHER" id="PTHR13328">
    <property type="entry name" value="NEGATIVE ELONGATION FACTOR A NELF-A"/>
    <property type="match status" value="1"/>
</dbReference>
<feature type="compositionally biased region" description="Low complexity" evidence="1">
    <location>
        <begin position="298"/>
        <end position="318"/>
    </location>
</feature>
<dbReference type="AlphaFoldDB" id="A0A8S3ZMR7"/>
<keyword evidence="4" id="KW-1185">Reference proteome</keyword>
<dbReference type="GO" id="GO:0032021">
    <property type="term" value="C:NELF complex"/>
    <property type="evidence" value="ECO:0007669"/>
    <property type="project" value="TreeGrafter"/>
</dbReference>
<evidence type="ECO:0000259" key="2">
    <source>
        <dbReference type="PROSITE" id="PS51838"/>
    </source>
</evidence>
<evidence type="ECO:0000256" key="1">
    <source>
        <dbReference type="SAM" id="MobiDB-lite"/>
    </source>
</evidence>
<evidence type="ECO:0000313" key="4">
    <source>
        <dbReference type="Proteomes" id="UP000678393"/>
    </source>
</evidence>
<organism evidence="3 4">
    <name type="scientific">Candidula unifasciata</name>
    <dbReference type="NCBI Taxonomy" id="100452"/>
    <lineage>
        <taxon>Eukaryota</taxon>
        <taxon>Metazoa</taxon>
        <taxon>Spiralia</taxon>
        <taxon>Lophotrochozoa</taxon>
        <taxon>Mollusca</taxon>
        <taxon>Gastropoda</taxon>
        <taxon>Heterobranchia</taxon>
        <taxon>Euthyneura</taxon>
        <taxon>Panpulmonata</taxon>
        <taxon>Eupulmonata</taxon>
        <taxon>Stylommatophora</taxon>
        <taxon>Helicina</taxon>
        <taxon>Helicoidea</taxon>
        <taxon>Geomitridae</taxon>
        <taxon>Candidula</taxon>
    </lineage>
</organism>
<feature type="compositionally biased region" description="Low complexity" evidence="1">
    <location>
        <begin position="387"/>
        <end position="400"/>
    </location>
</feature>
<dbReference type="Pfam" id="PF23553">
    <property type="entry name" value="NELF-A_N"/>
    <property type="match status" value="1"/>
</dbReference>
<feature type="region of interest" description="Disordered" evidence="1">
    <location>
        <begin position="385"/>
        <end position="411"/>
    </location>
</feature>
<evidence type="ECO:0000313" key="3">
    <source>
        <dbReference type="EMBL" id="CAG5128592.1"/>
    </source>
</evidence>
<dbReference type="GO" id="GO:0034244">
    <property type="term" value="P:negative regulation of transcription elongation by RNA polymerase II"/>
    <property type="evidence" value="ECO:0007669"/>
    <property type="project" value="TreeGrafter"/>
</dbReference>
<feature type="compositionally biased region" description="Polar residues" evidence="1">
    <location>
        <begin position="228"/>
        <end position="242"/>
    </location>
</feature>
<feature type="domain" description="HDAg" evidence="2">
    <location>
        <begin position="86"/>
        <end position="264"/>
    </location>
</feature>
<dbReference type="InterPro" id="IPR037517">
    <property type="entry name" value="HDAG_dom"/>
</dbReference>
<feature type="compositionally biased region" description="Basic and acidic residues" evidence="1">
    <location>
        <begin position="255"/>
        <end position="265"/>
    </location>
</feature>
<protein>
    <recommendedName>
        <fullName evidence="2">HDAg domain-containing protein</fullName>
    </recommendedName>
</protein>
<reference evidence="3" key="1">
    <citation type="submission" date="2021-04" db="EMBL/GenBank/DDBJ databases">
        <authorList>
            <consortium name="Molecular Ecology Group"/>
        </authorList>
    </citation>
    <scope>NUCLEOTIDE SEQUENCE</scope>
</reference>
<dbReference type="Proteomes" id="UP000678393">
    <property type="component" value="Unassembled WGS sequence"/>
</dbReference>
<name>A0A8S3ZMR7_9EUPU</name>
<sequence length="593" mass="64397">MAAGDTALWLHNKLGSTDDLWSGKSICSQLSREKLINIQDCFHALQSHVKVKLLLSFIHIPRRNIDQWQADIEEIISLGIGDPDPWVATIGEILREFPATGALLLVEQESRADSNMLASLEEMKVLAQNSTVCMMPLDCQYLNKASLTAAAGHIPEPCKHFTVKRRPKSAALRAEIIQKSSETLMNKRNHASSSVPIKSRSFAKKLDITPIRGTPTRSSLDSTDFRSPGSSVHLNTSLSRSPVTALPLTPRPGSSKKDTKIKLLEIEDMPVGAKEAKRRKKIADMAQETQKKEKEKAAAGAATTAPSATTTTTTTAAPQTYTPDYAAGLIAPAAPKMPITVLSVSSSSLPQPSPAYLPTSARQNTVASTLTAITSLQVSSTAMKPNLSTQLKQQLKQQSQNGQPSTPQPIPMMTPILIAQKFTNTSNLAAAPAGTAVSASAVTLSPTVLPTAVVRPQQTMFVQQGVRIAQPQILTVQQSPVQTPLAPSDRKNLSLTKEQMMEAQQMFKVSNKVSRPEKALILGFMAGSRDNPCPQQGDVLNIKLGEKEEVTELSDGSKKVKTEDTYFQMNYATGEWKRFQKLRETIVRETSVS</sequence>
<dbReference type="PANTHER" id="PTHR13328:SF4">
    <property type="entry name" value="NEGATIVE ELONGATION FACTOR A"/>
    <property type="match status" value="1"/>
</dbReference>
<dbReference type="OrthoDB" id="2135488at2759"/>
<feature type="region of interest" description="Disordered" evidence="1">
    <location>
        <begin position="206"/>
        <end position="318"/>
    </location>
</feature>
<dbReference type="InterPro" id="IPR056557">
    <property type="entry name" value="NELF-A_N"/>
</dbReference>
<gene>
    <name evidence="3" type="ORF">CUNI_LOCUS14150</name>
</gene>